<gene>
    <name evidence="1" type="ORF">SAMN04487951_107229</name>
</gene>
<evidence type="ECO:0000313" key="2">
    <source>
        <dbReference type="Proteomes" id="UP000199677"/>
    </source>
</evidence>
<protein>
    <submittedName>
        <fullName evidence="1">Uncharacterized protein</fullName>
    </submittedName>
</protein>
<organism evidence="1 2">
    <name type="scientific">Vreelandella arcis</name>
    <dbReference type="NCBI Taxonomy" id="416873"/>
    <lineage>
        <taxon>Bacteria</taxon>
        <taxon>Pseudomonadati</taxon>
        <taxon>Pseudomonadota</taxon>
        <taxon>Gammaproteobacteria</taxon>
        <taxon>Oceanospirillales</taxon>
        <taxon>Halomonadaceae</taxon>
        <taxon>Vreelandella</taxon>
    </lineage>
</organism>
<sequence>MAAGAAGSYVMIGNLVGKRIQHTRVVKGFNWVMAGLLWSP</sequence>
<evidence type="ECO:0000313" key="1">
    <source>
        <dbReference type="EMBL" id="SDN72781.1"/>
    </source>
</evidence>
<reference evidence="2" key="1">
    <citation type="submission" date="2016-10" db="EMBL/GenBank/DDBJ databases">
        <authorList>
            <person name="Varghese N."/>
            <person name="Submissions S."/>
        </authorList>
    </citation>
    <scope>NUCLEOTIDE SEQUENCE [LARGE SCALE GENOMIC DNA]</scope>
    <source>
        <strain evidence="2">CGMCC 1.6494</strain>
    </source>
</reference>
<dbReference type="AlphaFoldDB" id="A0A1H0DS35"/>
<name>A0A1H0DS35_9GAMM</name>
<proteinExistence type="predicted"/>
<dbReference type="Proteomes" id="UP000199677">
    <property type="component" value="Unassembled WGS sequence"/>
</dbReference>
<keyword evidence="2" id="KW-1185">Reference proteome</keyword>
<dbReference type="EMBL" id="FNII01000007">
    <property type="protein sequence ID" value="SDN72781.1"/>
    <property type="molecule type" value="Genomic_DNA"/>
</dbReference>
<accession>A0A1H0DS35</accession>